<dbReference type="EMBL" id="UGTA01000001">
    <property type="protein sequence ID" value="SUB58984.1"/>
    <property type="molecule type" value="Genomic_DNA"/>
</dbReference>
<organism evidence="1 2">
    <name type="scientific">Phocoenobacter uteri</name>
    <dbReference type="NCBI Taxonomy" id="146806"/>
    <lineage>
        <taxon>Bacteria</taxon>
        <taxon>Pseudomonadati</taxon>
        <taxon>Pseudomonadota</taxon>
        <taxon>Gammaproteobacteria</taxon>
        <taxon>Pasteurellales</taxon>
        <taxon>Pasteurellaceae</taxon>
        <taxon>Phocoenobacter</taxon>
    </lineage>
</organism>
<name>A0A379C9P5_9PAST</name>
<dbReference type="InterPro" id="IPR048188">
    <property type="entry name" value="YmfL-like"/>
</dbReference>
<reference evidence="1 2" key="1">
    <citation type="submission" date="2018-06" db="EMBL/GenBank/DDBJ databases">
        <authorList>
            <consortium name="Pathogen Informatics"/>
            <person name="Doyle S."/>
        </authorList>
    </citation>
    <scope>NUCLEOTIDE SEQUENCE [LARGE SCALE GENOMIC DNA]</scope>
    <source>
        <strain evidence="1 2">NCTC12872</strain>
    </source>
</reference>
<gene>
    <name evidence="1" type="ORF">NCTC12872_00955</name>
</gene>
<keyword evidence="2" id="KW-1185">Reference proteome</keyword>
<protein>
    <submittedName>
        <fullName evidence="1">Uncharacterized protein</fullName>
    </submittedName>
</protein>
<proteinExistence type="predicted"/>
<dbReference type="InterPro" id="IPR009679">
    <property type="entry name" value="Phage_186_CII-like"/>
</dbReference>
<evidence type="ECO:0000313" key="2">
    <source>
        <dbReference type="Proteomes" id="UP000255417"/>
    </source>
</evidence>
<accession>A0A379C9P5</accession>
<dbReference type="RefSeq" id="WP_115315484.1">
    <property type="nucleotide sequence ID" value="NZ_LWIF01000001.1"/>
</dbReference>
<dbReference type="GO" id="GO:0003677">
    <property type="term" value="F:DNA binding"/>
    <property type="evidence" value="ECO:0007669"/>
    <property type="project" value="InterPro"/>
</dbReference>
<dbReference type="Proteomes" id="UP000255417">
    <property type="component" value="Unassembled WGS sequence"/>
</dbReference>
<dbReference type="NCBIfam" id="NF041471">
    <property type="entry name" value="phage_reg_YmfL"/>
    <property type="match status" value="1"/>
</dbReference>
<dbReference type="OrthoDB" id="6956679at2"/>
<sequence length="144" mass="16130">MKKTILDMFKKINGGSSAVAGFLGMTEAELNNRLYQTKGQRFKDEELIAIEREFGVSDWSDEINRQLGKVSIVVPNSDQLDLVELSQAQLHERAVNGLFDATLEECLSDGVLTTAEQEKLRKLLHKAQSARLQAFEVTVSIFTQ</sequence>
<dbReference type="Pfam" id="PF06892">
    <property type="entry name" value="Phage_CP76"/>
    <property type="match status" value="1"/>
</dbReference>
<dbReference type="AlphaFoldDB" id="A0A379C9P5"/>
<evidence type="ECO:0000313" key="1">
    <source>
        <dbReference type="EMBL" id="SUB58984.1"/>
    </source>
</evidence>